<proteinExistence type="predicted"/>
<reference evidence="2 3" key="1">
    <citation type="journal article" date="2014" name="Int. J. Syst. Evol. Microbiol.">
        <title>Complete genome sequence of Corynebacterium casei LMG S-19264T (=DSM 44701T), isolated from a smear-ripened cheese.</title>
        <authorList>
            <consortium name="US DOE Joint Genome Institute (JGI-PGF)"/>
            <person name="Walter F."/>
            <person name="Albersmeier A."/>
            <person name="Kalinowski J."/>
            <person name="Ruckert C."/>
        </authorList>
    </citation>
    <scope>NUCLEOTIDE SEQUENCE [LARGE SCALE GENOMIC DNA]</scope>
    <source>
        <strain evidence="2 3">JCM 4434</strain>
    </source>
</reference>
<dbReference type="RefSeq" id="WP_141763758.1">
    <property type="nucleotide sequence ID" value="NZ_BMUB01000004.1"/>
</dbReference>
<feature type="chain" id="PRO_5034655853" description="Secreted protein" evidence="1">
    <location>
        <begin position="26"/>
        <end position="135"/>
    </location>
</feature>
<comment type="caution">
    <text evidence="2">The sequence shown here is derived from an EMBL/GenBank/DDBJ whole genome shotgun (WGS) entry which is preliminary data.</text>
</comment>
<feature type="signal peptide" evidence="1">
    <location>
        <begin position="1"/>
        <end position="25"/>
    </location>
</feature>
<accession>A0A8H9LRV6</accession>
<organism evidence="2 3">
    <name type="scientific">Kitasatospora aureofaciens</name>
    <name type="common">Streptomyces aureofaciens</name>
    <dbReference type="NCBI Taxonomy" id="1894"/>
    <lineage>
        <taxon>Bacteria</taxon>
        <taxon>Bacillati</taxon>
        <taxon>Actinomycetota</taxon>
        <taxon>Actinomycetes</taxon>
        <taxon>Kitasatosporales</taxon>
        <taxon>Streptomycetaceae</taxon>
        <taxon>Kitasatospora</taxon>
    </lineage>
</organism>
<gene>
    <name evidence="2" type="ORF">GCM10010502_23210</name>
</gene>
<keyword evidence="1" id="KW-0732">Signal</keyword>
<evidence type="ECO:0000313" key="3">
    <source>
        <dbReference type="Proteomes" id="UP000610124"/>
    </source>
</evidence>
<dbReference type="OrthoDB" id="4220628at2"/>
<dbReference type="AlphaFoldDB" id="A0A8H9LRV6"/>
<evidence type="ECO:0008006" key="4">
    <source>
        <dbReference type="Google" id="ProtNLM"/>
    </source>
</evidence>
<name>A0A8H9LRV6_KITAU</name>
<dbReference type="Proteomes" id="UP000610124">
    <property type="component" value="Unassembled WGS sequence"/>
</dbReference>
<evidence type="ECO:0000313" key="2">
    <source>
        <dbReference type="EMBL" id="GGU70998.1"/>
    </source>
</evidence>
<sequence length="135" mass="13526">MRTRIAAVTMAAAGIAALSAAPAMAATATSEAGTVACATVLNRPCITHQVDGDGIVGIAQVNADPTQLTMVQVEVRSQQAWGSPWETVASASAVRVGSVQATTPKVTGPAPHIICATAGPALDASKQVTTCTNPF</sequence>
<dbReference type="EMBL" id="BMUB01000004">
    <property type="protein sequence ID" value="GGU70998.1"/>
    <property type="molecule type" value="Genomic_DNA"/>
</dbReference>
<evidence type="ECO:0000256" key="1">
    <source>
        <dbReference type="SAM" id="SignalP"/>
    </source>
</evidence>
<protein>
    <recommendedName>
        <fullName evidence="4">Secreted protein</fullName>
    </recommendedName>
</protein>
<dbReference type="GeneID" id="97485442"/>